<evidence type="ECO:0000313" key="4">
    <source>
        <dbReference type="EMBL" id="CAI0558778.1"/>
    </source>
</evidence>
<evidence type="ECO:0000313" key="3">
    <source>
        <dbReference type="EMBL" id="CAI0444152.1"/>
    </source>
</evidence>
<comment type="caution">
    <text evidence="2">The sequence shown here is derived from an EMBL/GenBank/DDBJ whole genome shotgun (WGS) entry which is preliminary data.</text>
</comment>
<evidence type="ECO:0000313" key="5">
    <source>
        <dbReference type="Proteomes" id="UP001154282"/>
    </source>
</evidence>
<sequence length="89" mass="9867">MDFMSDLIKKCEALPTVETAGTGGSTNCESDVPVRNVKGFKPKKDSFKPSKRPITEAEIGRAASRKKKKTSRLEEEKLKAVEESLKLKL</sequence>
<feature type="compositionally biased region" description="Basic and acidic residues" evidence="1">
    <location>
        <begin position="42"/>
        <end position="59"/>
    </location>
</feature>
<dbReference type="Proteomes" id="UP001154282">
    <property type="component" value="Unassembled WGS sequence"/>
</dbReference>
<dbReference type="EMBL" id="CAMGYJ010000011">
    <property type="protein sequence ID" value="CAI0558778.1"/>
    <property type="molecule type" value="Genomic_DNA"/>
</dbReference>
<feature type="region of interest" description="Disordered" evidence="1">
    <location>
        <begin position="39"/>
        <end position="75"/>
    </location>
</feature>
<name>A0AAV0LD42_9ROSI</name>
<accession>A0AAV0LD42</accession>
<keyword evidence="5" id="KW-1185">Reference proteome</keyword>
<dbReference type="AlphaFoldDB" id="A0AAV0LD42"/>
<gene>
    <name evidence="2" type="ORF">LITE_LOCUS23344</name>
    <name evidence="3" type="ORF">LITE_LOCUS27977</name>
    <name evidence="4" type="ORF">LITE_LOCUS48919</name>
</gene>
<proteinExistence type="predicted"/>
<organism evidence="2 5">
    <name type="scientific">Linum tenue</name>
    <dbReference type="NCBI Taxonomy" id="586396"/>
    <lineage>
        <taxon>Eukaryota</taxon>
        <taxon>Viridiplantae</taxon>
        <taxon>Streptophyta</taxon>
        <taxon>Embryophyta</taxon>
        <taxon>Tracheophyta</taxon>
        <taxon>Spermatophyta</taxon>
        <taxon>Magnoliopsida</taxon>
        <taxon>eudicotyledons</taxon>
        <taxon>Gunneridae</taxon>
        <taxon>Pentapetalae</taxon>
        <taxon>rosids</taxon>
        <taxon>fabids</taxon>
        <taxon>Malpighiales</taxon>
        <taxon>Linaceae</taxon>
        <taxon>Linum</taxon>
    </lineage>
</organism>
<evidence type="ECO:0000313" key="2">
    <source>
        <dbReference type="EMBL" id="CAI0432202.1"/>
    </source>
</evidence>
<evidence type="ECO:0000256" key="1">
    <source>
        <dbReference type="SAM" id="MobiDB-lite"/>
    </source>
</evidence>
<dbReference type="EMBL" id="CAMGYJ010000007">
    <property type="protein sequence ID" value="CAI0444152.1"/>
    <property type="molecule type" value="Genomic_DNA"/>
</dbReference>
<dbReference type="EMBL" id="CAMGYJ010000006">
    <property type="protein sequence ID" value="CAI0432202.1"/>
    <property type="molecule type" value="Genomic_DNA"/>
</dbReference>
<reference evidence="2" key="1">
    <citation type="submission" date="2022-08" db="EMBL/GenBank/DDBJ databases">
        <authorList>
            <person name="Gutierrez-Valencia J."/>
        </authorList>
    </citation>
    <scope>NUCLEOTIDE SEQUENCE</scope>
</reference>
<protein>
    <submittedName>
        <fullName evidence="2">Uncharacterized protein</fullName>
    </submittedName>
</protein>